<protein>
    <submittedName>
        <fullName evidence="2">Uncharacterized protein</fullName>
    </submittedName>
</protein>
<name>G8X1N4_STREN</name>
<organism evidence="2 3">
    <name type="scientific">Streptantibioticus cattleyicolor (strain ATCC 35852 / DSM 46488 / JCM 4925 / NBRC 14057 / NRRL 8057)</name>
    <name type="common">Streptomyces cattleya</name>
    <dbReference type="NCBI Taxonomy" id="1003195"/>
    <lineage>
        <taxon>Bacteria</taxon>
        <taxon>Bacillati</taxon>
        <taxon>Actinomycetota</taxon>
        <taxon>Actinomycetes</taxon>
        <taxon>Kitasatosporales</taxon>
        <taxon>Streptomycetaceae</taxon>
        <taxon>Streptantibioticus</taxon>
    </lineage>
</organism>
<dbReference type="AlphaFoldDB" id="G8X1N4"/>
<dbReference type="RefSeq" id="WP_014627253.1">
    <property type="nucleotide sequence ID" value="NC_016111.1"/>
</dbReference>
<evidence type="ECO:0000313" key="3">
    <source>
        <dbReference type="Proteomes" id="UP000007842"/>
    </source>
</evidence>
<evidence type="ECO:0000256" key="1">
    <source>
        <dbReference type="SAM" id="MobiDB-lite"/>
    </source>
</evidence>
<accession>G8X1N4</accession>
<dbReference type="STRING" id="1003195.SCATT_01920"/>
<dbReference type="Proteomes" id="UP000007842">
    <property type="component" value="Chromosome"/>
</dbReference>
<dbReference type="KEGG" id="scy:SCATT_01920"/>
<keyword evidence="3" id="KW-1185">Reference proteome</keyword>
<reference evidence="3" key="1">
    <citation type="submission" date="2011-12" db="EMBL/GenBank/DDBJ databases">
        <title>Complete genome sequence of Streptomyces cattleya strain DSM 46488.</title>
        <authorList>
            <person name="Ou H.-Y."/>
            <person name="Li P."/>
            <person name="Zhao C."/>
            <person name="O'Hagan D."/>
            <person name="Deng Z."/>
        </authorList>
    </citation>
    <scope>NUCLEOTIDE SEQUENCE [LARGE SCALE GENOMIC DNA]</scope>
    <source>
        <strain evidence="3">ATCC 35852 / DSM 46488 / JCM 4925 / NBRC 14057 / NRRL 8057</strain>
    </source>
</reference>
<dbReference type="HOGENOM" id="CLU_2572272_0_0_11"/>
<feature type="region of interest" description="Disordered" evidence="1">
    <location>
        <begin position="1"/>
        <end position="22"/>
    </location>
</feature>
<gene>
    <name evidence="2" type="ordered locus">SCATT_01920</name>
</gene>
<evidence type="ECO:0000313" key="2">
    <source>
        <dbReference type="EMBL" id="AEW92563.1"/>
    </source>
</evidence>
<dbReference type="eggNOG" id="COG0516">
    <property type="taxonomic scope" value="Bacteria"/>
</dbReference>
<proteinExistence type="predicted"/>
<sequence length="81" mass="8478">MATYPAAPPISACPGPGTRGRRDLAEGLALTTAKLKTTMVSCGSTTLPEFRATARLTVVSEQSFQESHANVTLRDTPATLS</sequence>
<dbReference type="EMBL" id="CP003219">
    <property type="protein sequence ID" value="AEW92563.1"/>
    <property type="molecule type" value="Genomic_DNA"/>
</dbReference>
<dbReference type="Gene3D" id="3.20.20.70">
    <property type="entry name" value="Aldolase class I"/>
    <property type="match status" value="1"/>
</dbReference>
<dbReference type="PATRIC" id="fig|1003195.29.peg.188"/>
<dbReference type="InterPro" id="IPR013785">
    <property type="entry name" value="Aldolase_TIM"/>
</dbReference>